<evidence type="ECO:0000256" key="10">
    <source>
        <dbReference type="ARBA" id="ARBA00078365"/>
    </source>
</evidence>
<dbReference type="SUPFAM" id="SSF49562">
    <property type="entry name" value="C2 domain (Calcium/lipid-binding domain, CaLB)"/>
    <property type="match status" value="1"/>
</dbReference>
<feature type="compositionally biased region" description="Acidic residues" evidence="11">
    <location>
        <begin position="257"/>
        <end position="266"/>
    </location>
</feature>
<dbReference type="Ensembl" id="ENSMNET00000041591.1">
    <property type="protein sequence ID" value="ENSMNEP00000017365.1"/>
    <property type="gene ID" value="ENSMNEG00000032675.1"/>
</dbReference>
<dbReference type="Pfam" id="PF09457">
    <property type="entry name" value="RBD-FIP"/>
    <property type="match status" value="1"/>
</dbReference>
<dbReference type="Gene3D" id="2.60.40.150">
    <property type="entry name" value="C2 domain"/>
    <property type="match status" value="1"/>
</dbReference>
<dbReference type="SUPFAM" id="SSF144270">
    <property type="entry name" value="Eferin C-derminal domain-like"/>
    <property type="match status" value="1"/>
</dbReference>
<evidence type="ECO:0000256" key="1">
    <source>
        <dbReference type="ARBA" id="ARBA00004172"/>
    </source>
</evidence>
<dbReference type="GO" id="GO:0045055">
    <property type="term" value="P:regulated exocytosis"/>
    <property type="evidence" value="ECO:0007669"/>
    <property type="project" value="TreeGrafter"/>
</dbReference>
<dbReference type="Bgee" id="ENSMNEG00000032675">
    <property type="expression patterns" value="Expressed in colon and 12 other cell types or tissues"/>
</dbReference>
<keyword evidence="4" id="KW-0597">Phosphoprotein</keyword>
<keyword evidence="5" id="KW-0967">Endosome</keyword>
<dbReference type="GO" id="GO:0055037">
    <property type="term" value="C:recycling endosome"/>
    <property type="evidence" value="ECO:0007669"/>
    <property type="project" value="UniProtKB-SubCell"/>
</dbReference>
<evidence type="ECO:0000256" key="9">
    <source>
        <dbReference type="ARBA" id="ARBA00071490"/>
    </source>
</evidence>
<comment type="function">
    <text evidence="8">A Rab11 effector protein involved in the endosomal recycling process. Also involved in controlling membrane trafficking along the phagocytic pathway and in phagocytosis. Interaction with RAB14 may function in the process of neurite formation.</text>
</comment>
<gene>
    <name evidence="14" type="primary">RAB11FIP1</name>
</gene>
<keyword evidence="3" id="KW-0813">Transport</keyword>
<feature type="compositionally biased region" description="Basic residues" evidence="11">
    <location>
        <begin position="120"/>
        <end position="132"/>
    </location>
</feature>
<dbReference type="PROSITE" id="PS51511">
    <property type="entry name" value="FIP_RBD"/>
    <property type="match status" value="1"/>
</dbReference>
<dbReference type="GO" id="GO:0031267">
    <property type="term" value="F:small GTPase binding"/>
    <property type="evidence" value="ECO:0007669"/>
    <property type="project" value="InterPro"/>
</dbReference>
<dbReference type="GeneID" id="105476578"/>
<dbReference type="PANTHER" id="PTHR15746">
    <property type="entry name" value="RAB11-RELATED"/>
    <property type="match status" value="1"/>
</dbReference>
<dbReference type="FunFam" id="1.20.5.2440:FF:000002">
    <property type="entry name" value="rab11 family-interacting protein 2 isoform X1"/>
    <property type="match status" value="1"/>
</dbReference>
<feature type="compositionally biased region" description="Basic and acidic residues" evidence="11">
    <location>
        <begin position="442"/>
        <end position="451"/>
    </location>
</feature>
<evidence type="ECO:0000256" key="11">
    <source>
        <dbReference type="SAM" id="MobiDB-lite"/>
    </source>
</evidence>
<feature type="compositionally biased region" description="Basic and acidic residues" evidence="11">
    <location>
        <begin position="377"/>
        <end position="390"/>
    </location>
</feature>
<evidence type="ECO:0000256" key="4">
    <source>
        <dbReference type="ARBA" id="ARBA00022553"/>
    </source>
</evidence>
<dbReference type="InterPro" id="IPR000008">
    <property type="entry name" value="C2_dom"/>
</dbReference>
<feature type="compositionally biased region" description="Basic and acidic residues" evidence="11">
    <location>
        <begin position="161"/>
        <end position="185"/>
    </location>
</feature>
<sequence length="649" mass="70937">MSLMASAGRGLGAVWSPTHVQVTVLQARGLRAKGPGGTSDAYAVIQVGKEKYATSVSERSLGAPVWREEATFELPPLLSSGPAAAATLQLTVLHRALLGLDKFLGRAEVDLRDLHRDQGRKKTQWYKLKSKPGKKDKERGEIEVDIQFMRNNMTASMFDLSMKDKSRNPFGKLKDKIKGKNKDSGSDTASAIIPSTTPSVDSDDESVGKDKKKKSKIKTLFSKSNLQKSPLSQSMSVLPTSKPEKVLLRPGDFQSQWDEDDNEDESSSASDVMSHKRTASTDLKQLNQVNFTLPKKEGLSFLGGLRSKNDVLSRSNVCINGNHVYLEQPEGKGETKDSSPSSSPSPRGFRKKHLFSSTENLAAGSWKEPAEGGGLSSDRRFSESSTKDSLKSMTLPSYRPAPLVSGDLRENMAPANSEAAKEAKESKKPESRRSSLLSLMTGKKDVAKSSEGENPLTVLGREKEGMLMGVKPGEDASGPAEDLVRRSEKDTAAVVSRQGSSLNPFEDVQITEPEAEPESKSEPKPPISSQRAPQTRAVKPRLHPVKPMNATTTKVANSSLGTATIISENLNNEAMMKKYSPSDPAFAYAQLTHDELIQLVLKQKETISKKEFQVRELEDYIDNLLVRVMEETPNILRIPTQVGKKAGKM</sequence>
<feature type="region of interest" description="Disordered" evidence="11">
    <location>
        <begin position="161"/>
        <end position="281"/>
    </location>
</feature>
<evidence type="ECO:0000313" key="14">
    <source>
        <dbReference type="Ensembl" id="ENSMNEP00000017365.1"/>
    </source>
</evidence>
<accession>A0A2K6C146</accession>
<feature type="region of interest" description="Disordered" evidence="11">
    <location>
        <begin position="328"/>
        <end position="541"/>
    </location>
</feature>
<dbReference type="InterPro" id="IPR035892">
    <property type="entry name" value="C2_domain_sf"/>
</dbReference>
<proteinExistence type="predicted"/>
<dbReference type="GO" id="GO:0070164">
    <property type="term" value="P:negative regulation of adiponectin secretion"/>
    <property type="evidence" value="ECO:0007669"/>
    <property type="project" value="UniProtKB-ARBA"/>
</dbReference>
<dbReference type="FunFam" id="2.60.40.150:FF:000077">
    <property type="entry name" value="rab11 family-interacting protein 1 isoform X1"/>
    <property type="match status" value="1"/>
</dbReference>
<evidence type="ECO:0000259" key="13">
    <source>
        <dbReference type="PROSITE" id="PS51511"/>
    </source>
</evidence>
<dbReference type="SMART" id="SM00239">
    <property type="entry name" value="C2"/>
    <property type="match status" value="1"/>
</dbReference>
<feature type="compositionally biased region" description="Polar residues" evidence="11">
    <location>
        <begin position="225"/>
        <end position="239"/>
    </location>
</feature>
<evidence type="ECO:0000259" key="12">
    <source>
        <dbReference type="PROSITE" id="PS50004"/>
    </source>
</evidence>
<feature type="domain" description="C2" evidence="12">
    <location>
        <begin position="1"/>
        <end position="126"/>
    </location>
</feature>
<evidence type="ECO:0000256" key="2">
    <source>
        <dbReference type="ARBA" id="ARBA00004541"/>
    </source>
</evidence>
<protein>
    <recommendedName>
        <fullName evidence="9">Rab11 family-interacting protein 1</fullName>
    </recommendedName>
    <alternativeName>
        <fullName evidence="10">Rab-coupling protein</fullName>
    </alternativeName>
</protein>
<dbReference type="CDD" id="cd08682">
    <property type="entry name" value="C2_Rab11-FIP_classI"/>
    <property type="match status" value="1"/>
</dbReference>
<name>A0A2K6C146_MACNE</name>
<dbReference type="Gene3D" id="1.20.5.2440">
    <property type="match status" value="1"/>
</dbReference>
<dbReference type="GO" id="GO:0015031">
    <property type="term" value="P:protein transport"/>
    <property type="evidence" value="ECO:0007669"/>
    <property type="project" value="UniProtKB-KW"/>
</dbReference>
<dbReference type="InterPro" id="IPR019018">
    <property type="entry name" value="Rab-bd_FIP-RBD"/>
</dbReference>
<reference evidence="14" key="1">
    <citation type="submission" date="2025-08" db="UniProtKB">
        <authorList>
            <consortium name="Ensembl"/>
        </authorList>
    </citation>
    <scope>IDENTIFICATION</scope>
</reference>
<feature type="compositionally biased region" description="Basic and acidic residues" evidence="11">
    <location>
        <begin position="482"/>
        <end position="491"/>
    </location>
</feature>
<evidence type="ECO:0000313" key="15">
    <source>
        <dbReference type="Proteomes" id="UP000233120"/>
    </source>
</evidence>
<organism evidence="14 15">
    <name type="scientific">Macaca nemestrina</name>
    <name type="common">Pig-tailed macaque</name>
    <dbReference type="NCBI Taxonomy" id="9545"/>
    <lineage>
        <taxon>Eukaryota</taxon>
        <taxon>Metazoa</taxon>
        <taxon>Chordata</taxon>
        <taxon>Craniata</taxon>
        <taxon>Vertebrata</taxon>
        <taxon>Euteleostomi</taxon>
        <taxon>Mammalia</taxon>
        <taxon>Eutheria</taxon>
        <taxon>Euarchontoglires</taxon>
        <taxon>Primates</taxon>
        <taxon>Haplorrhini</taxon>
        <taxon>Catarrhini</taxon>
        <taxon>Cercopithecidae</taxon>
        <taxon>Cercopithecinae</taxon>
        <taxon>Macaca</taxon>
    </lineage>
</organism>
<dbReference type="PROSITE" id="PS50004">
    <property type="entry name" value="C2"/>
    <property type="match status" value="1"/>
</dbReference>
<dbReference type="GeneTree" id="ENSGT00940000159649"/>
<reference evidence="14" key="2">
    <citation type="submission" date="2025-09" db="UniProtKB">
        <authorList>
            <consortium name="Ensembl"/>
        </authorList>
    </citation>
    <scope>IDENTIFICATION</scope>
</reference>
<evidence type="ECO:0000256" key="8">
    <source>
        <dbReference type="ARBA" id="ARBA00058895"/>
    </source>
</evidence>
<dbReference type="Pfam" id="PF00168">
    <property type="entry name" value="C2"/>
    <property type="match status" value="1"/>
</dbReference>
<evidence type="ECO:0000256" key="3">
    <source>
        <dbReference type="ARBA" id="ARBA00022448"/>
    </source>
</evidence>
<comment type="subcellular location">
    <subcellularLocation>
        <location evidence="2">Cytoplasmic vesicle</location>
    </subcellularLocation>
    <subcellularLocation>
        <location evidence="1">Recycling endosome</location>
    </subcellularLocation>
</comment>
<feature type="compositionally biased region" description="Basic and acidic residues" evidence="11">
    <location>
        <begin position="419"/>
        <end position="433"/>
    </location>
</feature>
<keyword evidence="6" id="KW-0653">Protein transport</keyword>
<evidence type="ECO:0000256" key="5">
    <source>
        <dbReference type="ARBA" id="ARBA00022753"/>
    </source>
</evidence>
<evidence type="ECO:0000256" key="6">
    <source>
        <dbReference type="ARBA" id="ARBA00022927"/>
    </source>
</evidence>
<dbReference type="AlphaFoldDB" id="A0A2K6C146"/>
<dbReference type="InterPro" id="IPR037245">
    <property type="entry name" value="FIP-RBD_C_sf"/>
</dbReference>
<keyword evidence="7" id="KW-0968">Cytoplasmic vesicle</keyword>
<dbReference type="Proteomes" id="UP000233120">
    <property type="component" value="Unassembled WGS sequence"/>
</dbReference>
<feature type="domain" description="FIP-RBD" evidence="13">
    <location>
        <begin position="577"/>
        <end position="639"/>
    </location>
</feature>
<dbReference type="PANTHER" id="PTHR15746:SF22">
    <property type="entry name" value="RAB11 FAMILY-INTERACTING PROTEIN 1"/>
    <property type="match status" value="1"/>
</dbReference>
<feature type="region of interest" description="Disordered" evidence="11">
    <location>
        <begin position="120"/>
        <end position="140"/>
    </location>
</feature>
<evidence type="ECO:0000256" key="7">
    <source>
        <dbReference type="ARBA" id="ARBA00023329"/>
    </source>
</evidence>
<keyword evidence="15" id="KW-1185">Reference proteome</keyword>
<dbReference type="InterPro" id="IPR037789">
    <property type="entry name" value="FIP_classI"/>
</dbReference>